<evidence type="ECO:0000313" key="2">
    <source>
        <dbReference type="Proteomes" id="UP001595805"/>
    </source>
</evidence>
<dbReference type="InterPro" id="IPR052894">
    <property type="entry name" value="AsmA-related"/>
</dbReference>
<dbReference type="EMBL" id="JBHRZS010000007">
    <property type="protein sequence ID" value="MFC3881875.1"/>
    <property type="molecule type" value="Genomic_DNA"/>
</dbReference>
<protein>
    <submittedName>
        <fullName evidence="1">AsmA-like C-terminal region-containing protein</fullName>
    </submittedName>
</protein>
<dbReference type="PANTHER" id="PTHR30441:SF8">
    <property type="entry name" value="DUF748 DOMAIN-CONTAINING PROTEIN"/>
    <property type="match status" value="1"/>
</dbReference>
<proteinExistence type="predicted"/>
<evidence type="ECO:0000313" key="1">
    <source>
        <dbReference type="EMBL" id="MFC3881875.1"/>
    </source>
</evidence>
<sequence length="1059" mass="120361">MNTKLIKRILLGTFALTLLVISTLLLVAYTRQDAIVQSQLVELNKTYSGQISVGKVHLAPFKNFPYISVRIDDVVIRENKDPNSPLILDVKDIYVGFSIWDLAAGNYDIQSLIIEDGYLDIVLHTDGTTNLVNAISSPSQSESSPALDIHLRKISLKNLDIHQREEATNLDIQTLIYWAEGGFNSNDAQIAAHVDTEFELNVIDDGDTTYFKDKHFEFHTDLTYDESSGMLRFEPSGITLEHGDFELEGSIDTKQEMTVDISIKGTKPSFDMFIAFAPTEIIPVLERYENAGNIYLNASLKGPTTNGRQPLINAEFGASEAYLENSSVKKRINEMGFSGHFTNGESRDFSTMEFLLEGMSANLEQGQFKGSLLVKNFEAPDIDMSLDADFDLGFIASFLELSGIQNASGRVAMQLRFHDIIDLDYPERALDELNQAYFAELKIEDLSIDSDELPASISDLDAHLIMNGNKAELDQFDLILGNSNLSITGFLSDLPAIVHHTPNPVNAHLEIKSDLLDIKELSNYSEKDSSGIDEQIENLSLAFSFDALGNAFTEYKHLPVGEFFIDDFYADLKHYPHTLHDFHADILVKDEDLKIVDFSGFVDDSDFHFNGLIRDYSFWMQDQLNGDVEVDITLKSNLLRLKDLFAYQGKNYVPEDYQHEEFDKLEIHMTSRMNYKQNTLQAIDIQMDKLLGKMKIHPLRFEDFSGRFHFEDEQLRVENFHGKMGKTVFDISMDYYLGENPEKAQRQNSFSLTSAFIDFDALSNFTPEPPKEKNPTDERSTEDVIEHAEAFNLYELPFSDMRFQLDVDHFMYHRLDLKNVVGQFRTTRDHFIYVDSLSLDAAGGNIAMNGYFNGSDPKHIYLKPNMTLTNVDLDKLLFKFENFGQDAIVSENLHGQLSADITGNIRVYPDFVPDLDQSEVHMDVKVVNGRLENYDPVMMLSDYFGDKDLTNIRFDTLQNHMDITNGIISIPNMTIASTLGQMDLSGTQDMNNTIDYYVRIPWSLVKQAARNKIFGVKKEDGSQQDEIIELDPNKKVRYLNLNITGTLDEYDIKVRKPKK</sequence>
<keyword evidence="2" id="KW-1185">Reference proteome</keyword>
<dbReference type="PANTHER" id="PTHR30441">
    <property type="entry name" value="DUF748 DOMAIN-CONTAINING PROTEIN"/>
    <property type="match status" value="1"/>
</dbReference>
<gene>
    <name evidence="1" type="ORF">ACFOSV_16890</name>
</gene>
<organism evidence="1 2">
    <name type="scientific">Algoriphagus namhaensis</name>
    <dbReference type="NCBI Taxonomy" id="915353"/>
    <lineage>
        <taxon>Bacteria</taxon>
        <taxon>Pseudomonadati</taxon>
        <taxon>Bacteroidota</taxon>
        <taxon>Cytophagia</taxon>
        <taxon>Cytophagales</taxon>
        <taxon>Cyclobacteriaceae</taxon>
        <taxon>Algoriphagus</taxon>
    </lineage>
</organism>
<accession>A0ABV8AW84</accession>
<comment type="caution">
    <text evidence="1">The sequence shown here is derived from an EMBL/GenBank/DDBJ whole genome shotgun (WGS) entry which is preliminary data.</text>
</comment>
<name>A0ABV8AW84_9BACT</name>
<reference evidence="2" key="1">
    <citation type="journal article" date="2019" name="Int. J. Syst. Evol. Microbiol.">
        <title>The Global Catalogue of Microorganisms (GCM) 10K type strain sequencing project: providing services to taxonomists for standard genome sequencing and annotation.</title>
        <authorList>
            <consortium name="The Broad Institute Genomics Platform"/>
            <consortium name="The Broad Institute Genome Sequencing Center for Infectious Disease"/>
            <person name="Wu L."/>
            <person name="Ma J."/>
        </authorList>
    </citation>
    <scope>NUCLEOTIDE SEQUENCE [LARGE SCALE GENOMIC DNA]</scope>
    <source>
        <strain evidence="2">CCUG 60523</strain>
    </source>
</reference>
<dbReference type="Proteomes" id="UP001595805">
    <property type="component" value="Unassembled WGS sequence"/>
</dbReference>
<dbReference type="RefSeq" id="WP_377907225.1">
    <property type="nucleotide sequence ID" value="NZ_JBHRZS010000007.1"/>
</dbReference>